<dbReference type="GO" id="GO:0005524">
    <property type="term" value="F:ATP binding"/>
    <property type="evidence" value="ECO:0007669"/>
    <property type="project" value="InterPro"/>
</dbReference>
<dbReference type="InterPro" id="IPR004101">
    <property type="entry name" value="Mur_ligase_C"/>
</dbReference>
<gene>
    <name evidence="2" type="primary">murC</name>
    <name evidence="2" type="ORF">Kpho02_70170</name>
</gene>
<comment type="caution">
    <text evidence="2">The sequence shown here is derived from an EMBL/GenBank/DDBJ whole genome shotgun (WGS) entry which is preliminary data.</text>
</comment>
<reference evidence="2" key="1">
    <citation type="submission" date="2023-02" db="EMBL/GenBank/DDBJ databases">
        <title>Kitasatospora phosalacinea NBRC 14627.</title>
        <authorList>
            <person name="Ichikawa N."/>
            <person name="Sato H."/>
            <person name="Tonouchi N."/>
        </authorList>
    </citation>
    <scope>NUCLEOTIDE SEQUENCE</scope>
    <source>
        <strain evidence="2">NBRC 14627</strain>
    </source>
</reference>
<dbReference type="Gene3D" id="3.90.190.20">
    <property type="entry name" value="Mur ligase, C-terminal domain"/>
    <property type="match status" value="1"/>
</dbReference>
<feature type="domain" description="Mur ligase C-terminal" evidence="1">
    <location>
        <begin position="342"/>
        <end position="470"/>
    </location>
</feature>
<keyword evidence="2" id="KW-0436">Ligase</keyword>
<dbReference type="SUPFAM" id="SSF53623">
    <property type="entry name" value="MurD-like peptide ligases, catalytic domain"/>
    <property type="match status" value="1"/>
</dbReference>
<organism evidence="2 3">
    <name type="scientific">Kitasatospora phosalacinea</name>
    <dbReference type="NCBI Taxonomy" id="2065"/>
    <lineage>
        <taxon>Bacteria</taxon>
        <taxon>Bacillati</taxon>
        <taxon>Actinomycetota</taxon>
        <taxon>Actinomycetes</taxon>
        <taxon>Kitasatosporales</taxon>
        <taxon>Streptomycetaceae</taxon>
        <taxon>Kitasatospora</taxon>
    </lineage>
</organism>
<protein>
    <submittedName>
        <fullName evidence="2">UDP-N-acetylmuramate--L-alanine ligase</fullName>
    </submittedName>
</protein>
<dbReference type="AlphaFoldDB" id="A0A9W6V707"/>
<dbReference type="InterPro" id="IPR036615">
    <property type="entry name" value="Mur_ligase_C_dom_sf"/>
</dbReference>
<accession>A0A9W6V707</accession>
<dbReference type="PANTHER" id="PTHR43445">
    <property type="entry name" value="UDP-N-ACETYLMURAMATE--L-ALANINE LIGASE-RELATED"/>
    <property type="match status" value="1"/>
</dbReference>
<sequence>MRTDITPITSRAAVCGPALTERLSRPHLLDVHLPGMTGLALYLAGAGARVSACAPLGADHQLLAEIERAGVRLHRPGSGFRMVGRSCAVWQGAESRPRAELDAAGGLGIPVLGRLGALGELVDHAPVSVAVTGTHSTEMPAAILTSALAHRNPGWVLNEPPIGAPAGHASGGGLLIADLGDDNTTHEAAVPTAHCTPRVLLVTGIDANPPHTEDFASALAAAERAARRAAAVVLCVWDQGARLLADRLARDPGPQVFTVGRDRDADVRLVQEVWSGSDTHITVQDTSSGEFHQFTLAVPGRHHALAAAAAFAAGLVLGARGVDLARGISAFRGIDGHLTRSGTQRGVTVMASRARHPEEITADLAAARLLTEGRVLAAFEPDGHTRTGALAHRVGEAVALADRTVLLPVHSPMPGTRLDDERAAIRRAAIAAGMPAEQITVLGHGPDAPAAEQVLARLAAPGDLVVTIGAHAAARLGVRLLHHLAAPDTPIPTDL</sequence>
<dbReference type="InterPro" id="IPR050061">
    <property type="entry name" value="MurCDEF_pg_biosynth"/>
</dbReference>
<name>A0A9W6V707_9ACTN</name>
<dbReference type="RefSeq" id="WP_285740286.1">
    <property type="nucleotide sequence ID" value="NZ_BSSA01000038.1"/>
</dbReference>
<dbReference type="PANTHER" id="PTHR43445:SF3">
    <property type="entry name" value="UDP-N-ACETYLMURAMATE--L-ALANINE LIGASE"/>
    <property type="match status" value="1"/>
</dbReference>
<dbReference type="GO" id="GO:0016881">
    <property type="term" value="F:acid-amino acid ligase activity"/>
    <property type="evidence" value="ECO:0007669"/>
    <property type="project" value="InterPro"/>
</dbReference>
<evidence type="ECO:0000313" key="3">
    <source>
        <dbReference type="Proteomes" id="UP001165041"/>
    </source>
</evidence>
<evidence type="ECO:0000313" key="2">
    <source>
        <dbReference type="EMBL" id="GLW74720.1"/>
    </source>
</evidence>
<dbReference type="Pfam" id="PF02875">
    <property type="entry name" value="Mur_ligase_C"/>
    <property type="match status" value="1"/>
</dbReference>
<proteinExistence type="predicted"/>
<dbReference type="SUPFAM" id="SSF53244">
    <property type="entry name" value="MurD-like peptide ligases, peptide-binding domain"/>
    <property type="match status" value="1"/>
</dbReference>
<dbReference type="Proteomes" id="UP001165041">
    <property type="component" value="Unassembled WGS sequence"/>
</dbReference>
<dbReference type="InterPro" id="IPR036565">
    <property type="entry name" value="Mur-like_cat_sf"/>
</dbReference>
<evidence type="ECO:0000259" key="1">
    <source>
        <dbReference type="Pfam" id="PF02875"/>
    </source>
</evidence>
<dbReference type="EMBL" id="BSSA01000038">
    <property type="protein sequence ID" value="GLW74720.1"/>
    <property type="molecule type" value="Genomic_DNA"/>
</dbReference>
<dbReference type="Gene3D" id="3.40.1190.10">
    <property type="entry name" value="Mur-like, catalytic domain"/>
    <property type="match status" value="1"/>
</dbReference>